<sequence>MINTCVLSFTMTVISQGIHQFSIQGWLTSWLLAYLIIIPLSLTTPYLVQLVFTRYDTKK</sequence>
<evidence type="ECO:0000313" key="2">
    <source>
        <dbReference type="EMBL" id="MCJ1978069.1"/>
    </source>
</evidence>
<dbReference type="Pfam" id="PF11391">
    <property type="entry name" value="DUF2798"/>
    <property type="match status" value="1"/>
</dbReference>
<evidence type="ECO:0000256" key="1">
    <source>
        <dbReference type="SAM" id="Phobius"/>
    </source>
</evidence>
<dbReference type="EMBL" id="JAAEDA010000014">
    <property type="protein sequence ID" value="MCJ1978069.1"/>
    <property type="molecule type" value="Genomic_DNA"/>
</dbReference>
<name>A0ABT0ANM2_9LACT</name>
<dbReference type="InterPro" id="IPR021529">
    <property type="entry name" value="DUF2798"/>
</dbReference>
<gene>
    <name evidence="2" type="ORF">GYN19_08905</name>
</gene>
<feature type="transmembrane region" description="Helical" evidence="1">
    <location>
        <begin position="30"/>
        <end position="52"/>
    </location>
</feature>
<keyword evidence="1" id="KW-0812">Transmembrane</keyword>
<comment type="caution">
    <text evidence="2">The sequence shown here is derived from an EMBL/GenBank/DDBJ whole genome shotgun (WGS) entry which is preliminary data.</text>
</comment>
<proteinExistence type="predicted"/>
<keyword evidence="1" id="KW-1133">Transmembrane helix</keyword>
<keyword evidence="1" id="KW-0472">Membrane</keyword>
<keyword evidence="3" id="KW-1185">Reference proteome</keyword>
<reference evidence="2 3" key="1">
    <citation type="journal article" date="2022" name="Microbiol. Res.">
        <title>Comparative genome analysis, predicted lifestyle and antimicrobial strategies of Lactococcus carnosus and Lactococcus paracarnosus isolated from meat.</title>
        <authorList>
            <person name="Werum V."/>
            <person name="Ehrmann M."/>
            <person name="Vogel R."/>
            <person name="Hilgarth M."/>
        </authorList>
    </citation>
    <scope>NUCLEOTIDE SEQUENCE [LARGE SCALE GENOMIC DNA]</scope>
    <source>
        <strain evidence="2 3">TMW21897</strain>
    </source>
</reference>
<accession>A0ABT0ANM2</accession>
<organism evidence="2 3">
    <name type="scientific">Pseudolactococcus paracarnosus</name>
    <dbReference type="NCBI Taxonomy" id="2749962"/>
    <lineage>
        <taxon>Bacteria</taxon>
        <taxon>Bacillati</taxon>
        <taxon>Bacillota</taxon>
        <taxon>Bacilli</taxon>
        <taxon>Lactobacillales</taxon>
        <taxon>Streptococcaceae</taxon>
        <taxon>Pseudolactococcus</taxon>
    </lineage>
</organism>
<dbReference type="Proteomes" id="UP001522462">
    <property type="component" value="Unassembled WGS sequence"/>
</dbReference>
<evidence type="ECO:0000313" key="3">
    <source>
        <dbReference type="Proteomes" id="UP001522462"/>
    </source>
</evidence>
<dbReference type="RefSeq" id="WP_109835182.1">
    <property type="nucleotide sequence ID" value="NZ_CP017195.1"/>
</dbReference>
<protein>
    <submittedName>
        <fullName evidence="2">DUF2798 domain-containing protein</fullName>
    </submittedName>
</protein>